<keyword evidence="2" id="KW-1185">Reference proteome</keyword>
<name>M5XJE7_PRUPE</name>
<organism evidence="1 2">
    <name type="scientific">Prunus persica</name>
    <name type="common">Peach</name>
    <name type="synonym">Amygdalus persica</name>
    <dbReference type="NCBI Taxonomy" id="3760"/>
    <lineage>
        <taxon>Eukaryota</taxon>
        <taxon>Viridiplantae</taxon>
        <taxon>Streptophyta</taxon>
        <taxon>Embryophyta</taxon>
        <taxon>Tracheophyta</taxon>
        <taxon>Spermatophyta</taxon>
        <taxon>Magnoliopsida</taxon>
        <taxon>eudicotyledons</taxon>
        <taxon>Gunneridae</taxon>
        <taxon>Pentapetalae</taxon>
        <taxon>rosids</taxon>
        <taxon>fabids</taxon>
        <taxon>Rosales</taxon>
        <taxon>Rosaceae</taxon>
        <taxon>Amygdaloideae</taxon>
        <taxon>Amygdaleae</taxon>
        <taxon>Prunus</taxon>
    </lineage>
</organism>
<dbReference type="HOGENOM" id="CLU_2431138_0_0_1"/>
<protein>
    <submittedName>
        <fullName evidence="1">Uncharacterized protein</fullName>
    </submittedName>
</protein>
<dbReference type="EMBL" id="CM007651">
    <property type="protein sequence ID" value="ONI29930.1"/>
    <property type="molecule type" value="Genomic_DNA"/>
</dbReference>
<reference evidence="1 2" key="1">
    <citation type="journal article" date="2013" name="Nat. Genet.">
        <title>The high-quality draft genome of peach (Prunus persica) identifies unique patterns of genetic diversity, domestication and genome evolution.</title>
        <authorList>
            <consortium name="International Peach Genome Initiative"/>
            <person name="Verde I."/>
            <person name="Abbott A.G."/>
            <person name="Scalabrin S."/>
            <person name="Jung S."/>
            <person name="Shu S."/>
            <person name="Marroni F."/>
            <person name="Zhebentyayeva T."/>
            <person name="Dettori M.T."/>
            <person name="Grimwood J."/>
            <person name="Cattonaro F."/>
            <person name="Zuccolo A."/>
            <person name="Rossini L."/>
            <person name="Jenkins J."/>
            <person name="Vendramin E."/>
            <person name="Meisel L.A."/>
            <person name="Decroocq V."/>
            <person name="Sosinski B."/>
            <person name="Prochnik S."/>
            <person name="Mitros T."/>
            <person name="Policriti A."/>
            <person name="Cipriani G."/>
            <person name="Dondini L."/>
            <person name="Ficklin S."/>
            <person name="Goodstein D.M."/>
            <person name="Xuan P."/>
            <person name="Del Fabbro C."/>
            <person name="Aramini V."/>
            <person name="Copetti D."/>
            <person name="Gonzalez S."/>
            <person name="Horner D.S."/>
            <person name="Falchi R."/>
            <person name="Lucas S."/>
            <person name="Mica E."/>
            <person name="Maldonado J."/>
            <person name="Lazzari B."/>
            <person name="Bielenberg D."/>
            <person name="Pirona R."/>
            <person name="Miculan M."/>
            <person name="Barakat A."/>
            <person name="Testolin R."/>
            <person name="Stella A."/>
            <person name="Tartarini S."/>
            <person name="Tonutti P."/>
            <person name="Arus P."/>
            <person name="Orellana A."/>
            <person name="Wells C."/>
            <person name="Main D."/>
            <person name="Vizzotto G."/>
            <person name="Silva H."/>
            <person name="Salamini F."/>
            <person name="Schmutz J."/>
            <person name="Morgante M."/>
            <person name="Rokhsar D.S."/>
        </authorList>
    </citation>
    <scope>NUCLEOTIDE SEQUENCE [LARGE SCALE GENOMIC DNA]</scope>
    <source>
        <strain evidence="2">cv. Nemared</strain>
    </source>
</reference>
<gene>
    <name evidence="1" type="ORF">PRUPE_1G223000</name>
</gene>
<evidence type="ECO:0000313" key="1">
    <source>
        <dbReference type="EMBL" id="ONI29930.1"/>
    </source>
</evidence>
<accession>M5XJE7</accession>
<dbReference type="AlphaFoldDB" id="M5XJE7"/>
<sequence>MNTWEGVEIGEEVILSDIINMYYKFFFFFSGRGGGDAKEFGIHLFVKTRHKCRIYQETLNVEPCNYFFSGIAHKYIWGMAVSAPQVLSKIS</sequence>
<dbReference type="Gramene" id="ONI29930">
    <property type="protein sequence ID" value="ONI29930"/>
    <property type="gene ID" value="PRUPE_1G223000"/>
</dbReference>
<dbReference type="Proteomes" id="UP000006882">
    <property type="component" value="Chromosome G1"/>
</dbReference>
<evidence type="ECO:0000313" key="2">
    <source>
        <dbReference type="Proteomes" id="UP000006882"/>
    </source>
</evidence>
<proteinExistence type="predicted"/>